<dbReference type="EMBL" id="UGGP01000001">
    <property type="protein sequence ID" value="STO09235.1"/>
    <property type="molecule type" value="Genomic_DNA"/>
</dbReference>
<dbReference type="OrthoDB" id="2357459at2"/>
<reference evidence="2 3" key="1">
    <citation type="submission" date="2018-06" db="EMBL/GenBank/DDBJ databases">
        <authorList>
            <consortium name="Pathogen Informatics"/>
            <person name="Doyle S."/>
        </authorList>
    </citation>
    <scope>NUCLEOTIDE SEQUENCE [LARGE SCALE GENOMIC DNA]</scope>
    <source>
        <strain evidence="2 3">NCTC13163</strain>
    </source>
</reference>
<feature type="transmembrane region" description="Helical" evidence="1">
    <location>
        <begin position="20"/>
        <end position="36"/>
    </location>
</feature>
<dbReference type="STRING" id="1397694.GCA_000702585_00077"/>
<feature type="transmembrane region" description="Helical" evidence="1">
    <location>
        <begin position="212"/>
        <end position="231"/>
    </location>
</feature>
<name>A0A377FXR9_9BACL</name>
<sequence length="241" mass="26918">MHQISSYFFMYIKIVLTDKIPFVMMMGIPLGIALLYSPPDVQTMAASDYAMYLSSFWVYIILATYLNGIGLELARMREYGLMKTYVMISGNKYTYILAILSAQLVFAAISLSLFTIVVTLVHGQFALSYLVTPLLLLLGSIPFALGSVALTLLPVKVSSLMRFANLLAFPLFYLAIKQPDVWFGYANPFYALLQLSLAIVHTVAQVDVSFNLMMTLFALVGYVFVGLFAIQRFNLISSVTR</sequence>
<protein>
    <recommendedName>
        <fullName evidence="4">ABC-2 type transporter</fullName>
    </recommendedName>
</protein>
<feature type="transmembrane region" description="Helical" evidence="1">
    <location>
        <begin position="182"/>
        <end position="200"/>
    </location>
</feature>
<feature type="transmembrane region" description="Helical" evidence="1">
    <location>
        <begin position="95"/>
        <end position="121"/>
    </location>
</feature>
<organism evidence="2 3">
    <name type="scientific">Exiguobacterium aurantiacum</name>
    <dbReference type="NCBI Taxonomy" id="33987"/>
    <lineage>
        <taxon>Bacteria</taxon>
        <taxon>Bacillati</taxon>
        <taxon>Bacillota</taxon>
        <taxon>Bacilli</taxon>
        <taxon>Bacillales</taxon>
        <taxon>Bacillales Family XII. Incertae Sedis</taxon>
        <taxon>Exiguobacterium</taxon>
    </lineage>
</organism>
<feature type="transmembrane region" description="Helical" evidence="1">
    <location>
        <begin position="160"/>
        <end position="176"/>
    </location>
</feature>
<evidence type="ECO:0008006" key="4">
    <source>
        <dbReference type="Google" id="ProtNLM"/>
    </source>
</evidence>
<keyword evidence="1" id="KW-1133">Transmembrane helix</keyword>
<evidence type="ECO:0000313" key="2">
    <source>
        <dbReference type="EMBL" id="STO09235.1"/>
    </source>
</evidence>
<dbReference type="RefSeq" id="WP_024372025.1">
    <property type="nucleotide sequence ID" value="NZ_UGGP01000001.1"/>
</dbReference>
<proteinExistence type="predicted"/>
<evidence type="ECO:0000313" key="3">
    <source>
        <dbReference type="Proteomes" id="UP000254060"/>
    </source>
</evidence>
<gene>
    <name evidence="2" type="ORF">NCTC13163_02652</name>
</gene>
<feature type="transmembrane region" description="Helical" evidence="1">
    <location>
        <begin position="56"/>
        <end position="74"/>
    </location>
</feature>
<keyword evidence="1" id="KW-0472">Membrane</keyword>
<dbReference type="Proteomes" id="UP000254060">
    <property type="component" value="Unassembled WGS sequence"/>
</dbReference>
<dbReference type="AlphaFoldDB" id="A0A377FXR9"/>
<accession>A0A377FXR9</accession>
<feature type="transmembrane region" description="Helical" evidence="1">
    <location>
        <begin position="127"/>
        <end position="153"/>
    </location>
</feature>
<evidence type="ECO:0000256" key="1">
    <source>
        <dbReference type="SAM" id="Phobius"/>
    </source>
</evidence>
<keyword evidence="1" id="KW-0812">Transmembrane</keyword>